<evidence type="ECO:0000313" key="4">
    <source>
        <dbReference type="Proteomes" id="UP000272942"/>
    </source>
</evidence>
<organism evidence="3 4">
    <name type="scientific">Echinostoma caproni</name>
    <dbReference type="NCBI Taxonomy" id="27848"/>
    <lineage>
        <taxon>Eukaryota</taxon>
        <taxon>Metazoa</taxon>
        <taxon>Spiralia</taxon>
        <taxon>Lophotrochozoa</taxon>
        <taxon>Platyhelminthes</taxon>
        <taxon>Trematoda</taxon>
        <taxon>Digenea</taxon>
        <taxon>Plagiorchiida</taxon>
        <taxon>Echinostomata</taxon>
        <taxon>Echinostomatoidea</taxon>
        <taxon>Echinostomatidae</taxon>
        <taxon>Echinostoma</taxon>
    </lineage>
</organism>
<dbReference type="OrthoDB" id="6020087at2759"/>
<gene>
    <name evidence="3" type="ORF">ECPE_LOCUS86</name>
</gene>
<evidence type="ECO:0000256" key="2">
    <source>
        <dbReference type="SAM" id="MobiDB-lite"/>
    </source>
</evidence>
<dbReference type="PANTHER" id="PTHR13354:SF11">
    <property type="entry name" value="LYSINE-SPECIFIC DEMETHYLASE 9"/>
    <property type="match status" value="1"/>
</dbReference>
<dbReference type="GO" id="GO:0005634">
    <property type="term" value="C:nucleus"/>
    <property type="evidence" value="ECO:0007669"/>
    <property type="project" value="InterPro"/>
</dbReference>
<reference evidence="3 4" key="1">
    <citation type="submission" date="2018-11" db="EMBL/GenBank/DDBJ databases">
        <authorList>
            <consortium name="Pathogen Informatics"/>
        </authorList>
    </citation>
    <scope>NUCLEOTIDE SEQUENCE [LARGE SCALE GENOMIC DNA]</scope>
    <source>
        <strain evidence="3 4">Egypt</strain>
    </source>
</reference>
<accession>A0A3P8F8S1</accession>
<feature type="compositionally biased region" description="Polar residues" evidence="2">
    <location>
        <begin position="120"/>
        <end position="134"/>
    </location>
</feature>
<evidence type="ECO:0000256" key="1">
    <source>
        <dbReference type="ARBA" id="ARBA00010560"/>
    </source>
</evidence>
<name>A0A3P8F8S1_9TREM</name>
<comment type="similarity">
    <text evidence="1">Belongs to the round spermatid basic protein 1 family.</text>
</comment>
<protein>
    <submittedName>
        <fullName evidence="3">Uncharacterized protein</fullName>
    </submittedName>
</protein>
<evidence type="ECO:0000313" key="3">
    <source>
        <dbReference type="EMBL" id="VDP18493.1"/>
    </source>
</evidence>
<dbReference type="PANTHER" id="PTHR13354">
    <property type="entry name" value="ROUND SPERMATID BASIC PROTEIN 1"/>
    <property type="match status" value="1"/>
</dbReference>
<sequence length="134" mass="14809">MHSEGYRYVRLPLRDNDIYFIPRNVVHQFKTVSAVVSIAWHVRLKSYYEESSDHCGTCHLESRARSASTATDETVSSTVSSTEVPGSTHAVSGSEVPSSTSPNQMDIPMKRVRTEKEPQSDPNAQSVLSSPKPS</sequence>
<keyword evidence="4" id="KW-1185">Reference proteome</keyword>
<feature type="compositionally biased region" description="Basic and acidic residues" evidence="2">
    <location>
        <begin position="108"/>
        <end position="119"/>
    </location>
</feature>
<dbReference type="InterPro" id="IPR026306">
    <property type="entry name" value="RSBN1/Dpy-2/CEP530"/>
</dbReference>
<dbReference type="AlphaFoldDB" id="A0A3P8F8S1"/>
<dbReference type="EMBL" id="UZAN01000221">
    <property type="protein sequence ID" value="VDP18493.1"/>
    <property type="molecule type" value="Genomic_DNA"/>
</dbReference>
<feature type="region of interest" description="Disordered" evidence="2">
    <location>
        <begin position="62"/>
        <end position="134"/>
    </location>
</feature>
<feature type="compositionally biased region" description="Polar residues" evidence="2">
    <location>
        <begin position="89"/>
        <end position="104"/>
    </location>
</feature>
<dbReference type="Proteomes" id="UP000272942">
    <property type="component" value="Unassembled WGS sequence"/>
</dbReference>
<feature type="compositionally biased region" description="Low complexity" evidence="2">
    <location>
        <begin position="66"/>
        <end position="88"/>
    </location>
</feature>
<proteinExistence type="inferred from homology"/>